<dbReference type="GO" id="GO:0106300">
    <property type="term" value="P:protein-DNA covalent cross-linking repair"/>
    <property type="evidence" value="ECO:0007669"/>
    <property type="project" value="InterPro"/>
</dbReference>
<dbReference type="EMBL" id="CP015625">
    <property type="protein sequence ID" value="AQT46974.1"/>
    <property type="molecule type" value="Genomic_DNA"/>
</dbReference>
<dbReference type="STRING" id="1686310.BBC0244_008410"/>
<evidence type="ECO:0000256" key="4">
    <source>
        <dbReference type="ARBA" id="ARBA00022801"/>
    </source>
</evidence>
<feature type="compositionally biased region" description="Basic and acidic residues" evidence="9">
    <location>
        <begin position="239"/>
        <end position="273"/>
    </location>
</feature>
<evidence type="ECO:0000256" key="9">
    <source>
        <dbReference type="SAM" id="MobiDB-lite"/>
    </source>
</evidence>
<dbReference type="Gene3D" id="3.90.1680.10">
    <property type="entry name" value="SOS response associated peptidase-like"/>
    <property type="match status" value="1"/>
</dbReference>
<evidence type="ECO:0000256" key="3">
    <source>
        <dbReference type="ARBA" id="ARBA00022763"/>
    </source>
</evidence>
<dbReference type="EC" id="3.4.-.-" evidence="8"/>
<feature type="region of interest" description="Disordered" evidence="9">
    <location>
        <begin position="236"/>
        <end position="273"/>
    </location>
</feature>
<keyword evidence="3" id="KW-0227">DNA damage</keyword>
<reference evidence="10 11" key="1">
    <citation type="submission" date="2016-11" db="EMBL/GenBank/DDBJ databases">
        <title>Comparative genomics of Bartonella apis.</title>
        <authorList>
            <person name="Engel P."/>
        </authorList>
    </citation>
    <scope>NUCLEOTIDE SEQUENCE [LARGE SCALE GENOMIC DNA]</scope>
    <source>
        <strain evidence="10 11">BBC0122</strain>
    </source>
</reference>
<dbReference type="GO" id="GO:0006508">
    <property type="term" value="P:proteolysis"/>
    <property type="evidence" value="ECO:0007669"/>
    <property type="project" value="UniProtKB-KW"/>
</dbReference>
<evidence type="ECO:0000256" key="2">
    <source>
        <dbReference type="ARBA" id="ARBA00022670"/>
    </source>
</evidence>
<evidence type="ECO:0000313" key="10">
    <source>
        <dbReference type="EMBL" id="AQT46974.1"/>
    </source>
</evidence>
<dbReference type="InterPro" id="IPR003738">
    <property type="entry name" value="SRAP"/>
</dbReference>
<dbReference type="GO" id="GO:0016829">
    <property type="term" value="F:lyase activity"/>
    <property type="evidence" value="ECO:0007669"/>
    <property type="project" value="UniProtKB-KW"/>
</dbReference>
<keyword evidence="7" id="KW-0456">Lyase</keyword>
<dbReference type="RefSeq" id="WP_077991690.1">
    <property type="nucleotide sequence ID" value="NZ_CAXUOT020000002.1"/>
</dbReference>
<organism evidence="10 11">
    <name type="scientific">Bartonella choladocola</name>
    <dbReference type="NCBI Taxonomy" id="2750995"/>
    <lineage>
        <taxon>Bacteria</taxon>
        <taxon>Pseudomonadati</taxon>
        <taxon>Pseudomonadota</taxon>
        <taxon>Alphaproteobacteria</taxon>
        <taxon>Hyphomicrobiales</taxon>
        <taxon>Bartonellaceae</taxon>
        <taxon>Bartonella</taxon>
    </lineage>
</organism>
<keyword evidence="2 8" id="KW-0645">Protease</keyword>
<keyword evidence="5" id="KW-0190">Covalent protein-DNA linkage</keyword>
<sequence length="273" mass="31434">MCGRYELAASKNEVANAFDAWIEEDFPKRYNIAPTQPILVVKAPEAFRDRFSNKPEHDAVLVRWGFIPSWTKNPDQWPLTFNIRSETVAVKKSFTNALRHHRVIIPATGFYEWKKQPHGKSQPYHVAFNDNAIIGFAGLMETWSGREGSQIDTAAILTTEAKAPLAEIHHRMPVIVRKKDIERWLDCRNYRPADIMDILKNTPAEELHVFPVSDKINNANYPYSDVKARISVVDENNDTGDRLNHKAEKQQNEKPDDRKQGKTLKNKDQLDLF</sequence>
<dbReference type="OrthoDB" id="9782620at2"/>
<evidence type="ECO:0000256" key="7">
    <source>
        <dbReference type="ARBA" id="ARBA00023239"/>
    </source>
</evidence>
<keyword evidence="6" id="KW-0238">DNA-binding</keyword>
<proteinExistence type="inferred from homology"/>
<evidence type="ECO:0000256" key="6">
    <source>
        <dbReference type="ARBA" id="ARBA00023125"/>
    </source>
</evidence>
<gene>
    <name evidence="10" type="ORF">BBC0122_008480</name>
</gene>
<comment type="similarity">
    <text evidence="1 8">Belongs to the SOS response-associated peptidase family.</text>
</comment>
<keyword evidence="11" id="KW-1185">Reference proteome</keyword>
<protein>
    <recommendedName>
        <fullName evidence="8">Abasic site processing protein</fullName>
        <ecNumber evidence="8">3.4.-.-</ecNumber>
    </recommendedName>
</protein>
<dbReference type="GO" id="GO:0008233">
    <property type="term" value="F:peptidase activity"/>
    <property type="evidence" value="ECO:0007669"/>
    <property type="project" value="UniProtKB-KW"/>
</dbReference>
<dbReference type="PANTHER" id="PTHR13604">
    <property type="entry name" value="DC12-RELATED"/>
    <property type="match status" value="1"/>
</dbReference>
<dbReference type="AlphaFoldDB" id="A0A1U9MGE4"/>
<keyword evidence="4 8" id="KW-0378">Hydrolase</keyword>
<dbReference type="PANTHER" id="PTHR13604:SF0">
    <property type="entry name" value="ABASIC SITE PROCESSING PROTEIN HMCES"/>
    <property type="match status" value="1"/>
</dbReference>
<evidence type="ECO:0000256" key="8">
    <source>
        <dbReference type="RuleBase" id="RU364100"/>
    </source>
</evidence>
<accession>A0A1U9MGE4</accession>
<dbReference type="InterPro" id="IPR036590">
    <property type="entry name" value="SRAP-like"/>
</dbReference>
<name>A0A1U9MGE4_9HYPH</name>
<dbReference type="Pfam" id="PF02586">
    <property type="entry name" value="SRAP"/>
    <property type="match status" value="1"/>
</dbReference>
<evidence type="ECO:0000256" key="5">
    <source>
        <dbReference type="ARBA" id="ARBA00023124"/>
    </source>
</evidence>
<dbReference type="Proteomes" id="UP000189632">
    <property type="component" value="Chromosome"/>
</dbReference>
<dbReference type="SUPFAM" id="SSF143081">
    <property type="entry name" value="BB1717-like"/>
    <property type="match status" value="1"/>
</dbReference>
<dbReference type="GO" id="GO:0003697">
    <property type="term" value="F:single-stranded DNA binding"/>
    <property type="evidence" value="ECO:0007669"/>
    <property type="project" value="InterPro"/>
</dbReference>
<evidence type="ECO:0000313" key="11">
    <source>
        <dbReference type="Proteomes" id="UP000189632"/>
    </source>
</evidence>
<dbReference type="KEGG" id="bapi:BBC0122_008480"/>
<evidence type="ECO:0000256" key="1">
    <source>
        <dbReference type="ARBA" id="ARBA00008136"/>
    </source>
</evidence>